<accession>A0AAQ1RX14</accession>
<protein>
    <submittedName>
        <fullName evidence="3">Acetyltransferase (GNAT) domain-containing protein</fullName>
    </submittedName>
    <submittedName>
        <fullName evidence="2">GNAT family N-acetyltransferase</fullName>
    </submittedName>
</protein>
<dbReference type="InterPro" id="IPR000182">
    <property type="entry name" value="GNAT_dom"/>
</dbReference>
<dbReference type="RefSeq" id="WP_073261314.1">
    <property type="nucleotide sequence ID" value="NZ_FQVY01000005.1"/>
</dbReference>
<dbReference type="Pfam" id="PF13527">
    <property type="entry name" value="Acetyltransf_9"/>
    <property type="match status" value="1"/>
</dbReference>
<dbReference type="AlphaFoldDB" id="A0AAQ1RX14"/>
<dbReference type="EMBL" id="FQVY01000005">
    <property type="protein sequence ID" value="SHG55192.1"/>
    <property type="molecule type" value="Genomic_DNA"/>
</dbReference>
<gene>
    <name evidence="2" type="ORF">GT747_05860</name>
    <name evidence="3" type="ORF">SAMN05444424_2665</name>
</gene>
<dbReference type="GO" id="GO:0016747">
    <property type="term" value="F:acyltransferase activity, transferring groups other than amino-acyl groups"/>
    <property type="evidence" value="ECO:0007669"/>
    <property type="project" value="InterPro"/>
</dbReference>
<evidence type="ECO:0000313" key="4">
    <source>
        <dbReference type="Proteomes" id="UP000184089"/>
    </source>
</evidence>
<evidence type="ECO:0000313" key="2">
    <source>
        <dbReference type="EMBL" id="MZL69294.1"/>
    </source>
</evidence>
<sequence>MLRLAGPGDFASLCAIWRAGFGDGEEYVRLFWQNWRESCRPYLWQDEAGPAAALFLLPVEYRRGGERVPLWYLYAAATLPQRQGEGIMSRMLEEVYRRETGGRAGIALVPGEPSLFSFYGARGYREWGGLRRLTVARGECPGAGCPLTPLSPEALADRREAAFLAGGYLAHGPAGLRHAVADCRFWGGDALGFAGGHLLYQRDGEELAVKELAAPDDGSAFAALAALFARTGAARARLVLPVYSPLFAGRGEVGRFAQLRPAPSAPDWLLGAKTESCYAGLLYD</sequence>
<dbReference type="Proteomes" id="UP000474718">
    <property type="component" value="Unassembled WGS sequence"/>
</dbReference>
<dbReference type="EMBL" id="WWVX01000003">
    <property type="protein sequence ID" value="MZL69294.1"/>
    <property type="molecule type" value="Genomic_DNA"/>
</dbReference>
<feature type="domain" description="N-acetyltransferase" evidence="1">
    <location>
        <begin position="1"/>
        <end position="141"/>
    </location>
</feature>
<dbReference type="Proteomes" id="UP000184089">
    <property type="component" value="Unassembled WGS sequence"/>
</dbReference>
<evidence type="ECO:0000259" key="1">
    <source>
        <dbReference type="PROSITE" id="PS51186"/>
    </source>
</evidence>
<dbReference type="SUPFAM" id="SSF55729">
    <property type="entry name" value="Acyl-CoA N-acyltransferases (Nat)"/>
    <property type="match status" value="1"/>
</dbReference>
<dbReference type="Gene3D" id="3.40.630.30">
    <property type="match status" value="1"/>
</dbReference>
<name>A0AAQ1RX14_9FIRM</name>
<evidence type="ECO:0000313" key="5">
    <source>
        <dbReference type="Proteomes" id="UP000474718"/>
    </source>
</evidence>
<reference evidence="3" key="2">
    <citation type="submission" date="2016-11" db="EMBL/GenBank/DDBJ databases">
        <authorList>
            <person name="Varghese N."/>
            <person name="Submissions S."/>
        </authorList>
    </citation>
    <scope>NUCLEOTIDE SEQUENCE</scope>
    <source>
        <strain evidence="3">DSM 4029</strain>
    </source>
</reference>
<comment type="caution">
    <text evidence="3">The sequence shown here is derived from an EMBL/GenBank/DDBJ whole genome shotgun (WGS) entry which is preliminary data.</text>
</comment>
<proteinExistence type="predicted"/>
<reference evidence="4" key="1">
    <citation type="submission" date="2016-11" db="EMBL/GenBank/DDBJ databases">
        <authorList>
            <person name="Jaros S."/>
            <person name="Januszkiewicz K."/>
            <person name="Wedrychowicz H."/>
        </authorList>
    </citation>
    <scope>NUCLEOTIDE SEQUENCE [LARGE SCALE GENOMIC DNA]</scope>
    <source>
        <strain evidence="4">DSM 4029</strain>
    </source>
</reference>
<evidence type="ECO:0000313" key="3">
    <source>
        <dbReference type="EMBL" id="SHG55192.1"/>
    </source>
</evidence>
<organism evidence="3 4">
    <name type="scientific">Bittarella massiliensis</name>
    <name type="common">ex Durand et al. 2017</name>
    <dbReference type="NCBI Taxonomy" id="1720313"/>
    <lineage>
        <taxon>Bacteria</taxon>
        <taxon>Bacillati</taxon>
        <taxon>Bacillota</taxon>
        <taxon>Clostridia</taxon>
        <taxon>Eubacteriales</taxon>
        <taxon>Oscillospiraceae</taxon>
        <taxon>Bittarella (ex Durand et al. 2017)</taxon>
    </lineage>
</organism>
<keyword evidence="5" id="KW-1185">Reference proteome</keyword>
<dbReference type="InterPro" id="IPR016181">
    <property type="entry name" value="Acyl_CoA_acyltransferase"/>
</dbReference>
<dbReference type="PROSITE" id="PS51186">
    <property type="entry name" value="GNAT"/>
    <property type="match status" value="1"/>
</dbReference>
<reference evidence="2 5" key="3">
    <citation type="journal article" date="2019" name="Nat. Med.">
        <title>A library of human gut bacterial isolates paired with longitudinal multiomics data enables mechanistic microbiome research.</title>
        <authorList>
            <person name="Poyet M."/>
            <person name="Groussin M."/>
            <person name="Gibbons S.M."/>
            <person name="Avila-Pacheco J."/>
            <person name="Jiang X."/>
            <person name="Kearney S.M."/>
            <person name="Perrotta A.R."/>
            <person name="Berdy B."/>
            <person name="Zhao S."/>
            <person name="Lieberman T.D."/>
            <person name="Swanson P.K."/>
            <person name="Smith M."/>
            <person name="Roesemann S."/>
            <person name="Alexander J.E."/>
            <person name="Rich S.A."/>
            <person name="Livny J."/>
            <person name="Vlamakis H."/>
            <person name="Clish C."/>
            <person name="Bullock K."/>
            <person name="Deik A."/>
            <person name="Scott J."/>
            <person name="Pierce K.A."/>
            <person name="Xavier R.J."/>
            <person name="Alm E.J."/>
        </authorList>
    </citation>
    <scope>NUCLEOTIDE SEQUENCE [LARGE SCALE GENOMIC DNA]</scope>
    <source>
        <strain evidence="2 5">BIOML-A2</strain>
    </source>
</reference>